<comment type="caution">
    <text evidence="2">The sequence shown here is derived from an EMBL/GenBank/DDBJ whole genome shotgun (WGS) entry which is preliminary data.</text>
</comment>
<feature type="compositionally biased region" description="Polar residues" evidence="1">
    <location>
        <begin position="167"/>
        <end position="179"/>
    </location>
</feature>
<evidence type="ECO:0000256" key="1">
    <source>
        <dbReference type="SAM" id="MobiDB-lite"/>
    </source>
</evidence>
<proteinExistence type="predicted"/>
<feature type="compositionally biased region" description="Low complexity" evidence="1">
    <location>
        <begin position="1"/>
        <end position="23"/>
    </location>
</feature>
<dbReference type="PANTHER" id="PTHR39615:SF1">
    <property type="entry name" value="YALI0E17897P"/>
    <property type="match status" value="1"/>
</dbReference>
<dbReference type="Pfam" id="PF14618">
    <property type="entry name" value="DUF4452"/>
    <property type="match status" value="1"/>
</dbReference>
<evidence type="ECO:0000313" key="2">
    <source>
        <dbReference type="EMBL" id="CAF9914597.1"/>
    </source>
</evidence>
<dbReference type="EMBL" id="CAJPDS010000014">
    <property type="protein sequence ID" value="CAF9914597.1"/>
    <property type="molecule type" value="Genomic_DNA"/>
</dbReference>
<feature type="region of interest" description="Disordered" evidence="1">
    <location>
        <begin position="204"/>
        <end position="228"/>
    </location>
</feature>
<dbReference type="OrthoDB" id="5408025at2759"/>
<protein>
    <submittedName>
        <fullName evidence="2">Uncharacterized protein</fullName>
    </submittedName>
</protein>
<dbReference type="InterPro" id="IPR027915">
    <property type="entry name" value="DUF4452"/>
</dbReference>
<sequence>MAYYYNSQHHQPSSTSSHSSSTSHNHHGGRSRRAPRLSNSQNSHRQFRGVRSMKELTESPAVSAFRLRFEAGRSFDLDDDLEFCPGLLTEDDVSVSAAVAHGSPSTAMTRRRRIEANSMQLQSIHSSSSDGSLSSGSPHSSPLQHQIQPSQQVTPAFSLSSASNSSYNPATGFQTNNNHHPMKLHQPSALRTRNAIPIVNPSTGMRVASPPSSISPAMMQQQTYSRRW</sequence>
<keyword evidence="3" id="KW-1185">Reference proteome</keyword>
<reference evidence="2" key="1">
    <citation type="submission" date="2021-03" db="EMBL/GenBank/DDBJ databases">
        <authorList>
            <person name="Tagirdzhanova G."/>
        </authorList>
    </citation>
    <scope>NUCLEOTIDE SEQUENCE</scope>
</reference>
<feature type="region of interest" description="Disordered" evidence="1">
    <location>
        <begin position="118"/>
        <end position="184"/>
    </location>
</feature>
<gene>
    <name evidence="2" type="ORF">HETSPECPRED_002026</name>
</gene>
<feature type="compositionally biased region" description="Basic residues" evidence="1">
    <location>
        <begin position="24"/>
        <end position="35"/>
    </location>
</feature>
<dbReference type="PANTHER" id="PTHR39615">
    <property type="entry name" value="YALI0E17897P"/>
    <property type="match status" value="1"/>
</dbReference>
<feature type="region of interest" description="Disordered" evidence="1">
    <location>
        <begin position="1"/>
        <end position="55"/>
    </location>
</feature>
<name>A0A8H3F259_9LECA</name>
<evidence type="ECO:0000313" key="3">
    <source>
        <dbReference type="Proteomes" id="UP000664521"/>
    </source>
</evidence>
<dbReference type="AlphaFoldDB" id="A0A8H3F259"/>
<feature type="compositionally biased region" description="Polar residues" evidence="1">
    <location>
        <begin position="218"/>
        <end position="228"/>
    </location>
</feature>
<feature type="compositionally biased region" description="Polar residues" evidence="1">
    <location>
        <begin position="146"/>
        <end position="157"/>
    </location>
</feature>
<dbReference type="Proteomes" id="UP000664521">
    <property type="component" value="Unassembled WGS sequence"/>
</dbReference>
<accession>A0A8H3F259</accession>
<organism evidence="2 3">
    <name type="scientific">Heterodermia speciosa</name>
    <dbReference type="NCBI Taxonomy" id="116794"/>
    <lineage>
        <taxon>Eukaryota</taxon>
        <taxon>Fungi</taxon>
        <taxon>Dikarya</taxon>
        <taxon>Ascomycota</taxon>
        <taxon>Pezizomycotina</taxon>
        <taxon>Lecanoromycetes</taxon>
        <taxon>OSLEUM clade</taxon>
        <taxon>Lecanoromycetidae</taxon>
        <taxon>Caliciales</taxon>
        <taxon>Physciaceae</taxon>
        <taxon>Heterodermia</taxon>
    </lineage>
</organism>
<feature type="compositionally biased region" description="Low complexity" evidence="1">
    <location>
        <begin position="118"/>
        <end position="145"/>
    </location>
</feature>